<keyword evidence="3" id="KW-1185">Reference proteome</keyword>
<evidence type="ECO:0000256" key="1">
    <source>
        <dbReference type="PROSITE-ProRule" id="PRU00023"/>
    </source>
</evidence>
<dbReference type="Proteomes" id="UP001278766">
    <property type="component" value="Unassembled WGS sequence"/>
</dbReference>
<dbReference type="RefSeq" id="XP_062654436.1">
    <property type="nucleotide sequence ID" value="XM_062808268.1"/>
</dbReference>
<name>A0AAE0H6S7_9PEZI</name>
<comment type="caution">
    <text evidence="2">The sequence shown here is derived from an EMBL/GenBank/DDBJ whole genome shotgun (WGS) entry which is preliminary data.</text>
</comment>
<dbReference type="SUPFAM" id="SSF48403">
    <property type="entry name" value="Ankyrin repeat"/>
    <property type="match status" value="1"/>
</dbReference>
<organism evidence="2 3">
    <name type="scientific">Chaetomium fimeti</name>
    <dbReference type="NCBI Taxonomy" id="1854472"/>
    <lineage>
        <taxon>Eukaryota</taxon>
        <taxon>Fungi</taxon>
        <taxon>Dikarya</taxon>
        <taxon>Ascomycota</taxon>
        <taxon>Pezizomycotina</taxon>
        <taxon>Sordariomycetes</taxon>
        <taxon>Sordariomycetidae</taxon>
        <taxon>Sordariales</taxon>
        <taxon>Chaetomiaceae</taxon>
        <taxon>Chaetomium</taxon>
    </lineage>
</organism>
<gene>
    <name evidence="2" type="ORF">B0H64DRAFT_478770</name>
</gene>
<evidence type="ECO:0000313" key="3">
    <source>
        <dbReference type="Proteomes" id="UP001278766"/>
    </source>
</evidence>
<reference evidence="2" key="2">
    <citation type="submission" date="2023-06" db="EMBL/GenBank/DDBJ databases">
        <authorList>
            <consortium name="Lawrence Berkeley National Laboratory"/>
            <person name="Haridas S."/>
            <person name="Hensen N."/>
            <person name="Bonometti L."/>
            <person name="Westerberg I."/>
            <person name="Brannstrom I.O."/>
            <person name="Guillou S."/>
            <person name="Cros-Aarteil S."/>
            <person name="Calhoun S."/>
            <person name="Kuo A."/>
            <person name="Mondo S."/>
            <person name="Pangilinan J."/>
            <person name="Riley R."/>
            <person name="Labutti K."/>
            <person name="Andreopoulos B."/>
            <person name="Lipzen A."/>
            <person name="Chen C."/>
            <person name="Yanf M."/>
            <person name="Daum C."/>
            <person name="Ng V."/>
            <person name="Clum A."/>
            <person name="Steindorff A."/>
            <person name="Ohm R."/>
            <person name="Martin F."/>
            <person name="Silar P."/>
            <person name="Natvig D."/>
            <person name="Lalanne C."/>
            <person name="Gautier V."/>
            <person name="Ament-Velasquez S.L."/>
            <person name="Kruys A."/>
            <person name="Hutchinson M.I."/>
            <person name="Powell A.J."/>
            <person name="Barry K."/>
            <person name="Miller A.N."/>
            <person name="Grigoriev I.V."/>
            <person name="Debuchy R."/>
            <person name="Gladieux P."/>
            <person name="Thoren M.H."/>
            <person name="Johannesson H."/>
        </authorList>
    </citation>
    <scope>NUCLEOTIDE SEQUENCE</scope>
    <source>
        <strain evidence="2">CBS 168.71</strain>
    </source>
</reference>
<dbReference type="PROSITE" id="PS50088">
    <property type="entry name" value="ANK_REPEAT"/>
    <property type="match status" value="1"/>
</dbReference>
<keyword evidence="1" id="KW-0040">ANK repeat</keyword>
<dbReference type="EMBL" id="JAUEPN010000011">
    <property type="protein sequence ID" value="KAK3290922.1"/>
    <property type="molecule type" value="Genomic_DNA"/>
</dbReference>
<reference evidence="2" key="1">
    <citation type="journal article" date="2023" name="Mol. Phylogenet. Evol.">
        <title>Genome-scale phylogeny and comparative genomics of the fungal order Sordariales.</title>
        <authorList>
            <person name="Hensen N."/>
            <person name="Bonometti L."/>
            <person name="Westerberg I."/>
            <person name="Brannstrom I.O."/>
            <person name="Guillou S."/>
            <person name="Cros-Aarteil S."/>
            <person name="Calhoun S."/>
            <person name="Haridas S."/>
            <person name="Kuo A."/>
            <person name="Mondo S."/>
            <person name="Pangilinan J."/>
            <person name="Riley R."/>
            <person name="LaButti K."/>
            <person name="Andreopoulos B."/>
            <person name="Lipzen A."/>
            <person name="Chen C."/>
            <person name="Yan M."/>
            <person name="Daum C."/>
            <person name="Ng V."/>
            <person name="Clum A."/>
            <person name="Steindorff A."/>
            <person name="Ohm R.A."/>
            <person name="Martin F."/>
            <person name="Silar P."/>
            <person name="Natvig D.O."/>
            <person name="Lalanne C."/>
            <person name="Gautier V."/>
            <person name="Ament-Velasquez S.L."/>
            <person name="Kruys A."/>
            <person name="Hutchinson M.I."/>
            <person name="Powell A.J."/>
            <person name="Barry K."/>
            <person name="Miller A.N."/>
            <person name="Grigoriev I.V."/>
            <person name="Debuchy R."/>
            <person name="Gladieux P."/>
            <person name="Hiltunen Thoren M."/>
            <person name="Johannesson H."/>
        </authorList>
    </citation>
    <scope>NUCLEOTIDE SEQUENCE</scope>
    <source>
        <strain evidence="2">CBS 168.71</strain>
    </source>
</reference>
<protein>
    <submittedName>
        <fullName evidence="2">Uncharacterized protein</fullName>
    </submittedName>
</protein>
<sequence>MAETNKRRGIPTEILNDIARKIPDFRALCTFARCNTLTYKIANPLLWEREVLRSKGKPALYWAIENNDHATITKALDMYASAGATGLLDGTGVDFESFWWADGRGAMKNMLSPAMLAVEVGTLETLRLIVTHPAGCNLNMRRTPGSDSWGTAHLVSCQFKSQHLEVPCRCWLHKECERYTCKRWDRIGTFMDFMCCETALHLAIKAQSTAKLRLLLDAGAELPSPDDIWHRCRATTLEELVEASFRGTFAEGGMVHQDMMNIVKAHNERREILAALEE</sequence>
<dbReference type="Gene3D" id="1.25.40.20">
    <property type="entry name" value="Ankyrin repeat-containing domain"/>
    <property type="match status" value="1"/>
</dbReference>
<feature type="repeat" description="ANK" evidence="1">
    <location>
        <begin position="198"/>
        <end position="227"/>
    </location>
</feature>
<accession>A0AAE0H6S7</accession>
<dbReference type="SMART" id="SM00248">
    <property type="entry name" value="ANK"/>
    <property type="match status" value="3"/>
</dbReference>
<dbReference type="InterPro" id="IPR002110">
    <property type="entry name" value="Ankyrin_rpt"/>
</dbReference>
<dbReference type="AlphaFoldDB" id="A0AAE0H6S7"/>
<dbReference type="InterPro" id="IPR036770">
    <property type="entry name" value="Ankyrin_rpt-contain_sf"/>
</dbReference>
<dbReference type="GeneID" id="87845216"/>
<evidence type="ECO:0000313" key="2">
    <source>
        <dbReference type="EMBL" id="KAK3290922.1"/>
    </source>
</evidence>
<proteinExistence type="predicted"/>